<dbReference type="CDD" id="cd11292">
    <property type="entry name" value="gelsolin_S3_like"/>
    <property type="match status" value="1"/>
</dbReference>
<organism evidence="4 6">
    <name type="scientific">Bactrocera dorsalis</name>
    <name type="common">Oriental fruit fly</name>
    <name type="synonym">Dacus dorsalis</name>
    <dbReference type="NCBI Taxonomy" id="27457"/>
    <lineage>
        <taxon>Eukaryota</taxon>
        <taxon>Metazoa</taxon>
        <taxon>Ecdysozoa</taxon>
        <taxon>Arthropoda</taxon>
        <taxon>Hexapoda</taxon>
        <taxon>Insecta</taxon>
        <taxon>Pterygota</taxon>
        <taxon>Neoptera</taxon>
        <taxon>Endopterygota</taxon>
        <taxon>Diptera</taxon>
        <taxon>Brachycera</taxon>
        <taxon>Muscomorpha</taxon>
        <taxon>Tephritoidea</taxon>
        <taxon>Tephritidae</taxon>
        <taxon>Bactrocera</taxon>
        <taxon>Bactrocera</taxon>
    </lineage>
</organism>
<dbReference type="InterPro" id="IPR007122">
    <property type="entry name" value="Villin/Gelsolin"/>
</dbReference>
<feature type="region of interest" description="Disordered" evidence="2">
    <location>
        <begin position="729"/>
        <end position="757"/>
    </location>
</feature>
<dbReference type="SMART" id="SM00262">
    <property type="entry name" value="GEL"/>
    <property type="match status" value="6"/>
</dbReference>
<dbReference type="SUPFAM" id="SSF55753">
    <property type="entry name" value="Actin depolymerizing proteins"/>
    <property type="match status" value="6"/>
</dbReference>
<evidence type="ECO:0000256" key="1">
    <source>
        <dbReference type="ARBA" id="ARBA00022737"/>
    </source>
</evidence>
<evidence type="ECO:0000313" key="6">
    <source>
        <dbReference type="RefSeq" id="XP_049303062.1"/>
    </source>
</evidence>
<gene>
    <name evidence="5 6" type="primary">LOC105229886</name>
</gene>
<reference evidence="4 5" key="1">
    <citation type="submission" date="2025-05" db="UniProtKB">
        <authorList>
            <consortium name="RefSeq"/>
        </authorList>
    </citation>
    <scope>NUCLEOTIDE SEQUENCE [LARGE SCALE GENOMIC DNA]</scope>
    <source>
        <tissue evidence="5 6">Adult</tissue>
    </source>
</reference>
<name>A0ABM3J1G4_BACDO</name>
<evidence type="ECO:0000313" key="4">
    <source>
        <dbReference type="Proteomes" id="UP001652620"/>
    </source>
</evidence>
<feature type="domain" description="Gelsolin-like" evidence="3">
    <location>
        <begin position="148"/>
        <end position="210"/>
    </location>
</feature>
<keyword evidence="4" id="KW-1185">Reference proteome</keyword>
<dbReference type="RefSeq" id="XP_049303061.1">
    <property type="nucleotide sequence ID" value="XM_049447104.1"/>
</dbReference>
<evidence type="ECO:0000313" key="5">
    <source>
        <dbReference type="RefSeq" id="XP_049303061.1"/>
    </source>
</evidence>
<dbReference type="CDD" id="cd11291">
    <property type="entry name" value="gelsolin_S6_like"/>
    <property type="match status" value="1"/>
</dbReference>
<keyword evidence="1" id="KW-0677">Repeat</keyword>
<dbReference type="PANTHER" id="PTHR11977">
    <property type="entry name" value="VILLIN"/>
    <property type="match status" value="1"/>
</dbReference>
<feature type="compositionally biased region" description="Polar residues" evidence="2">
    <location>
        <begin position="741"/>
        <end position="750"/>
    </location>
</feature>
<protein>
    <submittedName>
        <fullName evidence="5 6">Gelsolin isoform X1</fullName>
    </submittedName>
</protein>
<dbReference type="RefSeq" id="XP_049303062.1">
    <property type="nucleotide sequence ID" value="XM_049447105.1"/>
</dbReference>
<dbReference type="CDD" id="cd11289">
    <property type="entry name" value="gelsolin_S2_like"/>
    <property type="match status" value="1"/>
</dbReference>
<dbReference type="CDD" id="cd11288">
    <property type="entry name" value="gelsolin_S5_like"/>
    <property type="match status" value="1"/>
</dbReference>
<dbReference type="PANTHER" id="PTHR11977:SF123">
    <property type="entry name" value="GELSOLIN"/>
    <property type="match status" value="1"/>
</dbReference>
<feature type="compositionally biased region" description="Basic and acidic residues" evidence="2">
    <location>
        <begin position="729"/>
        <end position="740"/>
    </location>
</feature>
<dbReference type="InterPro" id="IPR029006">
    <property type="entry name" value="ADF-H/Gelsolin-like_dom_sf"/>
</dbReference>
<dbReference type="Pfam" id="PF00626">
    <property type="entry name" value="Gelsolin"/>
    <property type="match status" value="5"/>
</dbReference>
<feature type="domain" description="Gelsolin-like" evidence="3">
    <location>
        <begin position="275"/>
        <end position="344"/>
    </location>
</feature>
<dbReference type="CDD" id="cd11290">
    <property type="entry name" value="gelsolin_S1_like"/>
    <property type="match status" value="1"/>
</dbReference>
<feature type="domain" description="Gelsolin-like" evidence="3">
    <location>
        <begin position="637"/>
        <end position="713"/>
    </location>
</feature>
<proteinExistence type="predicted"/>
<dbReference type="Gene3D" id="3.40.20.10">
    <property type="entry name" value="Severin"/>
    <property type="match status" value="6"/>
</dbReference>
<dbReference type="Proteomes" id="UP001652620">
    <property type="component" value="Chromosome 2"/>
</dbReference>
<dbReference type="GeneID" id="105229886"/>
<feature type="domain" description="Gelsolin-like" evidence="3">
    <location>
        <begin position="533"/>
        <end position="601"/>
    </location>
</feature>
<evidence type="ECO:0000259" key="3">
    <source>
        <dbReference type="Pfam" id="PF00626"/>
    </source>
</evidence>
<accession>A0ABM3J1G4</accession>
<sequence>MEPVINKAFVNAGQKPGVEIWRIEDFEPVPYPAKYYGKFYEGDSYIILKTTEDPKSQKLSWDIHFWLGAETTTDEAGAAAICTVQLDDQLDGAPVQHREVQDHESQLFLSYFKNGVRYEKGGVATGFEHVDVNAAGEKRLFQVKGKRNVRVRQVALSITSMNRGDCFILDAGEEILVYVGEQAKRLERLKAIYAANEIRDQDHHGRSKVNIIDNFSSDFAKEHFFTTLGSGSADEVPDESTDEEDGAFETADIKAVTLYKVSDASGSLEIEKISEKPLRQEMLSTDDSFILDTDSGIYVWVGRNSTQKEKTSAMKAAEHFLETNSYPTWTQVHRVVEDGEPAPFKQYFSTWHDQGVYHKRLVRTALGYSTDDSDYEEPEDVDSVVQNLKKSGGRAIAFMPDFGERDIEHIIKFSSESEDDVVRSIVYYEGTTPLIGQYAYIITYKYSAKSGESGKLIYVWEGAKASDAVKERSFNDGLAMAQEENAILVRTGQSHEPRHFLKIFKGKLITPFTEEPKSAQLFRVRGTDATDVHATEVNCDASSLASGDVFALITLDHKVYIWVGQGASDFEKSSANERFAHYWPHGKTEVIEEGSEPAEFWEELHGEGEYDRSVNDLGAPLLEPRLFHCQLVAWRTKVEEVREFEQSDLDVDDVMLLDAGDEIYMWVGSGASVEENAKILQMARKYIKQEPTDRTVDTVSVIRIVQGNEPRVFTRMFPSWDNDYWKNENEAKDESKEPLDSSRNPVSSLPTDVVESMSEKSIEGKRVRDGFQEYYRVVTLDVKNAYNKADWEQIIAALQQNEENTSLGNVNEFPDAVEGIQGIEAAMHNQTHWSAIREAIARQQNPRVAKIVGAADDIALAVIKRHLTDVASASNAEVVLIQDWLSSIGLELGGNKTDAVLKSRIKKVEQERIKQGNMLVEAKPQIGYLGLLLTTKLKFKHNLQYAEKLATLSNTNLLKKMLLGMTVSTAALLYPSTGPDNKLKLIVETNYAVERRLVSGKNALDEEAESDGVDVVSLDERKRWRMRRTEMLPEVRELEGVDI</sequence>
<evidence type="ECO:0000256" key="2">
    <source>
        <dbReference type="SAM" id="MobiDB-lite"/>
    </source>
</evidence>
<feature type="domain" description="Gelsolin-like" evidence="3">
    <location>
        <begin position="36"/>
        <end position="109"/>
    </location>
</feature>
<dbReference type="PRINTS" id="PR00597">
    <property type="entry name" value="GELSOLIN"/>
</dbReference>
<dbReference type="InterPro" id="IPR007123">
    <property type="entry name" value="Gelsolin-like_dom"/>
</dbReference>